<keyword evidence="4" id="KW-0489">Methyltransferase</keyword>
<dbReference type="SUPFAM" id="SSF53335">
    <property type="entry name" value="S-adenosyl-L-methionine-dependent methyltransferases"/>
    <property type="match status" value="1"/>
</dbReference>
<comment type="catalytic activity">
    <reaction evidence="9">
        <text>a 2'-deoxyadenosine in DNA + S-adenosyl-L-methionine = an N(6)-methyl-2'-deoxyadenosine in DNA + S-adenosyl-L-homocysteine + H(+)</text>
        <dbReference type="Rhea" id="RHEA:15197"/>
        <dbReference type="Rhea" id="RHEA-COMP:12418"/>
        <dbReference type="Rhea" id="RHEA-COMP:12419"/>
        <dbReference type="ChEBI" id="CHEBI:15378"/>
        <dbReference type="ChEBI" id="CHEBI:57856"/>
        <dbReference type="ChEBI" id="CHEBI:59789"/>
        <dbReference type="ChEBI" id="CHEBI:90615"/>
        <dbReference type="ChEBI" id="CHEBI:90616"/>
        <dbReference type="EC" id="2.1.1.72"/>
    </reaction>
</comment>
<evidence type="ECO:0000256" key="2">
    <source>
        <dbReference type="ARBA" id="ARBA00010923"/>
    </source>
</evidence>
<evidence type="ECO:0000256" key="9">
    <source>
        <dbReference type="ARBA" id="ARBA00047942"/>
    </source>
</evidence>
<evidence type="ECO:0000256" key="8">
    <source>
        <dbReference type="ARBA" id="ARBA00023125"/>
    </source>
</evidence>
<dbReference type="InterPro" id="IPR044946">
    <property type="entry name" value="Restrct_endonuc_typeI_TRD_sf"/>
</dbReference>
<feature type="domain" description="Type I restriction modification DNA specificity" evidence="10">
    <location>
        <begin position="551"/>
        <end position="689"/>
    </location>
</feature>
<evidence type="ECO:0000259" key="12">
    <source>
        <dbReference type="Pfam" id="PF12161"/>
    </source>
</evidence>
<dbReference type="EC" id="2.1.1.72" evidence="3"/>
<dbReference type="GO" id="GO:0008170">
    <property type="term" value="F:N-methyltransferase activity"/>
    <property type="evidence" value="ECO:0007669"/>
    <property type="project" value="InterPro"/>
</dbReference>
<accession>A0A512B8K7</accession>
<dbReference type="PRINTS" id="PR00507">
    <property type="entry name" value="N12N6MTFRASE"/>
</dbReference>
<evidence type="ECO:0000256" key="4">
    <source>
        <dbReference type="ARBA" id="ARBA00022603"/>
    </source>
</evidence>
<dbReference type="PANTHER" id="PTHR42933">
    <property type="entry name" value="SLR6095 PROTEIN"/>
    <property type="match status" value="1"/>
</dbReference>
<dbReference type="OrthoDB" id="9814572at2"/>
<dbReference type="InterPro" id="IPR003356">
    <property type="entry name" value="DNA_methylase_A-5"/>
</dbReference>
<dbReference type="Gene3D" id="3.90.220.20">
    <property type="entry name" value="DNA methylase specificity domains"/>
    <property type="match status" value="2"/>
</dbReference>
<dbReference type="InterPro" id="IPR000055">
    <property type="entry name" value="Restrct_endonuc_typeI_TRD"/>
</dbReference>
<dbReference type="Pfam" id="PF01420">
    <property type="entry name" value="Methylase_S"/>
    <property type="match status" value="1"/>
</dbReference>
<dbReference type="AlphaFoldDB" id="A0A512B8K7"/>
<feature type="domain" description="DNA methylase adenine-specific" evidence="11">
    <location>
        <begin position="171"/>
        <end position="468"/>
    </location>
</feature>
<keyword evidence="8" id="KW-0238">DNA-binding</keyword>
<comment type="similarity">
    <text evidence="2">Belongs to the type-I restriction system S methylase family.</text>
</comment>
<dbReference type="Proteomes" id="UP000321513">
    <property type="component" value="Unassembled WGS sequence"/>
</dbReference>
<dbReference type="SUPFAM" id="SSF116734">
    <property type="entry name" value="DNA methylase specificity domain"/>
    <property type="match status" value="1"/>
</dbReference>
<dbReference type="PANTHER" id="PTHR42933:SF4">
    <property type="entry name" value="TYPE I RESTRICTION ENZYME ECOKI METHYLASE SUBUNIT"/>
    <property type="match status" value="1"/>
</dbReference>
<proteinExistence type="inferred from homology"/>
<dbReference type="GO" id="GO:0009007">
    <property type="term" value="F:site-specific DNA-methyltransferase (adenine-specific) activity"/>
    <property type="evidence" value="ECO:0007669"/>
    <property type="project" value="UniProtKB-EC"/>
</dbReference>
<dbReference type="InterPro" id="IPR029063">
    <property type="entry name" value="SAM-dependent_MTases_sf"/>
</dbReference>
<keyword evidence="14" id="KW-1185">Reference proteome</keyword>
<dbReference type="InterPro" id="IPR051537">
    <property type="entry name" value="DNA_Adenine_Mtase"/>
</dbReference>
<evidence type="ECO:0000313" key="14">
    <source>
        <dbReference type="Proteomes" id="UP000321513"/>
    </source>
</evidence>
<evidence type="ECO:0000256" key="1">
    <source>
        <dbReference type="ARBA" id="ARBA00006594"/>
    </source>
</evidence>
<dbReference type="RefSeq" id="WP_147202364.1">
    <property type="nucleotide sequence ID" value="NZ_BJYT01000002.1"/>
</dbReference>
<evidence type="ECO:0000256" key="3">
    <source>
        <dbReference type="ARBA" id="ARBA00011900"/>
    </source>
</evidence>
<keyword evidence="5" id="KW-0808">Transferase</keyword>
<reference evidence="13 14" key="1">
    <citation type="submission" date="2019-07" db="EMBL/GenBank/DDBJ databases">
        <title>Whole genome shotgun sequence of Segetibacter aerophilus NBRC 106135.</title>
        <authorList>
            <person name="Hosoyama A."/>
            <person name="Uohara A."/>
            <person name="Ohji S."/>
            <person name="Ichikawa N."/>
        </authorList>
    </citation>
    <scope>NUCLEOTIDE SEQUENCE [LARGE SCALE GENOMIC DNA]</scope>
    <source>
        <strain evidence="13 14">NBRC 106135</strain>
    </source>
</reference>
<keyword evidence="6" id="KW-0949">S-adenosyl-L-methionine</keyword>
<evidence type="ECO:0000256" key="5">
    <source>
        <dbReference type="ARBA" id="ARBA00022679"/>
    </source>
</evidence>
<dbReference type="InterPro" id="IPR038333">
    <property type="entry name" value="T1MK-like_N_sf"/>
</dbReference>
<evidence type="ECO:0000313" key="13">
    <source>
        <dbReference type="EMBL" id="GEO08295.1"/>
    </source>
</evidence>
<gene>
    <name evidence="13" type="ORF">SAE01_07910</name>
</gene>
<dbReference type="InterPro" id="IPR002052">
    <property type="entry name" value="DNA_methylase_N6_adenine_CS"/>
</dbReference>
<dbReference type="Pfam" id="PF02384">
    <property type="entry name" value="N6_Mtase"/>
    <property type="match status" value="1"/>
</dbReference>
<organism evidence="13 14">
    <name type="scientific">Segetibacter aerophilus</name>
    <dbReference type="NCBI Taxonomy" id="670293"/>
    <lineage>
        <taxon>Bacteria</taxon>
        <taxon>Pseudomonadati</taxon>
        <taxon>Bacteroidota</taxon>
        <taxon>Chitinophagia</taxon>
        <taxon>Chitinophagales</taxon>
        <taxon>Chitinophagaceae</taxon>
        <taxon>Segetibacter</taxon>
    </lineage>
</organism>
<name>A0A512B8K7_9BACT</name>
<evidence type="ECO:0000259" key="10">
    <source>
        <dbReference type="Pfam" id="PF01420"/>
    </source>
</evidence>
<dbReference type="GO" id="GO:0032259">
    <property type="term" value="P:methylation"/>
    <property type="evidence" value="ECO:0007669"/>
    <property type="project" value="UniProtKB-KW"/>
</dbReference>
<feature type="domain" description="N6 adenine-specific DNA methyltransferase N-terminal" evidence="12">
    <location>
        <begin position="23"/>
        <end position="160"/>
    </location>
</feature>
<dbReference type="GO" id="GO:0003677">
    <property type="term" value="F:DNA binding"/>
    <property type="evidence" value="ECO:0007669"/>
    <property type="project" value="UniProtKB-KW"/>
</dbReference>
<comment type="similarity">
    <text evidence="1">Belongs to the N(4)/N(6)-methyltransferase family.</text>
</comment>
<dbReference type="GO" id="GO:0009307">
    <property type="term" value="P:DNA restriction-modification system"/>
    <property type="evidence" value="ECO:0007669"/>
    <property type="project" value="UniProtKB-KW"/>
</dbReference>
<dbReference type="Gene3D" id="3.40.50.150">
    <property type="entry name" value="Vaccinia Virus protein VP39"/>
    <property type="match status" value="1"/>
</dbReference>
<keyword evidence="7" id="KW-0680">Restriction system</keyword>
<evidence type="ECO:0000256" key="7">
    <source>
        <dbReference type="ARBA" id="ARBA00022747"/>
    </source>
</evidence>
<protein>
    <recommendedName>
        <fullName evidence="3">site-specific DNA-methyltransferase (adenine-specific)</fullName>
        <ecNumber evidence="3">2.1.1.72</ecNumber>
    </recommendedName>
</protein>
<comment type="caution">
    <text evidence="13">The sequence shown here is derived from an EMBL/GenBank/DDBJ whole genome shotgun (WGS) entry which is preliminary data.</text>
</comment>
<dbReference type="EMBL" id="BJYT01000002">
    <property type="protein sequence ID" value="GEO08295.1"/>
    <property type="molecule type" value="Genomic_DNA"/>
</dbReference>
<dbReference type="Pfam" id="PF12161">
    <property type="entry name" value="HsdM_N"/>
    <property type="match status" value="1"/>
</dbReference>
<evidence type="ECO:0000259" key="11">
    <source>
        <dbReference type="Pfam" id="PF02384"/>
    </source>
</evidence>
<sequence length="720" mass="82333">MAKSTKPKALKQETTAQRLSGIIKSCRKIMRKDKGMNGDADRLPMLTWIMFLKFLDDNEQLQEVNAELEGKNYKAAIENPYRWRDWAKDKNLTGADLLGFISNEKVKLAGGNETTGLFYYLRSLQSETGIERKDVIATVFKGVTNRMNNGYLLREVIDKIDEIHFTNNEEINTLSHLYESILKEMRDASGDAGEFYTPRPVVKFMVEMLNPKIGETILDPASGTGGFLVEAFDYLKKQAKTVEQRNVLQTKSIIGGEAKSLPYLLCQMNLLLHGLEYPNIDSGNSLRFPLRDISNNERVDIIVTNPPFGGEEERGILNNFPDDKKTAETALLFLQLIMRKLKRTKPNEKGGRAAVVVPNGTLFAEGVAARIKKQLLDEFNLHSIVRLGEGVFAPYTDIPSNLLFFQQGGPTEAIWYYEVFPPVAKKKYSKTKPLQNDEFSELKIWWDNRIENENAWKVAREEIISEDETGKLLSVNLDIKNPNRKDTIRYRPPIELFDSIFERGQIVAERLKEMQNGLVHDVSEFNNCRWVELGNVITQRKKFIVIDEFTKYKLCRVQTKALGVVLRSEKTGFEIKTKEQQLCKEGDVIFAEMDARFGGYGIIPSDLDSSIVSSHYFLYEIDHEMLDSQFLEYCLKQPWFLEQVIAKGSTNYASIRPHNVLNYQIPLPTIQEQRSIVSKLKSITEIKDLQVLISKEIDELIPSLFNASLKNKDNTETVEE</sequence>
<dbReference type="Gene3D" id="1.20.1260.30">
    <property type="match status" value="1"/>
</dbReference>
<dbReference type="PROSITE" id="PS00092">
    <property type="entry name" value="N6_MTASE"/>
    <property type="match status" value="1"/>
</dbReference>
<evidence type="ECO:0000256" key="6">
    <source>
        <dbReference type="ARBA" id="ARBA00022691"/>
    </source>
</evidence>
<dbReference type="InterPro" id="IPR022749">
    <property type="entry name" value="D12N6_MeTrfase_N"/>
</dbReference>